<evidence type="ECO:0008006" key="3">
    <source>
        <dbReference type="Google" id="ProtNLM"/>
    </source>
</evidence>
<evidence type="ECO:0000313" key="1">
    <source>
        <dbReference type="EMBL" id="GAA4347366.1"/>
    </source>
</evidence>
<proteinExistence type="predicted"/>
<gene>
    <name evidence="1" type="ORF">GCM10023165_32330</name>
</gene>
<dbReference type="EMBL" id="BAABGJ010000048">
    <property type="protein sequence ID" value="GAA4347366.1"/>
    <property type="molecule type" value="Genomic_DNA"/>
</dbReference>
<organism evidence="1 2">
    <name type="scientific">Variovorax defluvii</name>
    <dbReference type="NCBI Taxonomy" id="913761"/>
    <lineage>
        <taxon>Bacteria</taxon>
        <taxon>Pseudomonadati</taxon>
        <taxon>Pseudomonadota</taxon>
        <taxon>Betaproteobacteria</taxon>
        <taxon>Burkholderiales</taxon>
        <taxon>Comamonadaceae</taxon>
        <taxon>Variovorax</taxon>
    </lineage>
</organism>
<comment type="caution">
    <text evidence="1">The sequence shown here is derived from an EMBL/GenBank/DDBJ whole genome shotgun (WGS) entry which is preliminary data.</text>
</comment>
<accession>A0ABP8HY73</accession>
<sequence>MAAMEPITSIDRYEPDFDHQCEVCGGTPVVAGVKDGRQVYRATMCGPCLWNEPRASDPATWNEAASP</sequence>
<evidence type="ECO:0000313" key="2">
    <source>
        <dbReference type="Proteomes" id="UP001500975"/>
    </source>
</evidence>
<dbReference type="Proteomes" id="UP001500975">
    <property type="component" value="Unassembled WGS sequence"/>
</dbReference>
<reference evidence="2" key="1">
    <citation type="journal article" date="2019" name="Int. J. Syst. Evol. Microbiol.">
        <title>The Global Catalogue of Microorganisms (GCM) 10K type strain sequencing project: providing services to taxonomists for standard genome sequencing and annotation.</title>
        <authorList>
            <consortium name="The Broad Institute Genomics Platform"/>
            <consortium name="The Broad Institute Genome Sequencing Center for Infectious Disease"/>
            <person name="Wu L."/>
            <person name="Ma J."/>
        </authorList>
    </citation>
    <scope>NUCLEOTIDE SEQUENCE [LARGE SCALE GENOMIC DNA]</scope>
    <source>
        <strain evidence="2">JCM 17804</strain>
    </source>
</reference>
<keyword evidence="2" id="KW-1185">Reference proteome</keyword>
<name>A0ABP8HY73_9BURK</name>
<protein>
    <recommendedName>
        <fullName evidence="3">Lar family restriction alleviation protein</fullName>
    </recommendedName>
</protein>